<evidence type="ECO:0000313" key="1">
    <source>
        <dbReference type="EMBL" id="APW59182.1"/>
    </source>
</evidence>
<name>A0A1U7CJS5_9BACT</name>
<protein>
    <recommendedName>
        <fullName evidence="3">Neutral/alkaline non-lysosomal ceramidase N-terminal domain-containing protein</fullName>
    </recommendedName>
</protein>
<dbReference type="EMBL" id="CP019082">
    <property type="protein sequence ID" value="APW59182.1"/>
    <property type="molecule type" value="Genomic_DNA"/>
</dbReference>
<dbReference type="OrthoDB" id="337762at2"/>
<proteinExistence type="predicted"/>
<dbReference type="Proteomes" id="UP000186309">
    <property type="component" value="Chromosome"/>
</dbReference>
<gene>
    <name evidence="1" type="ORF">BSF38_00596</name>
</gene>
<reference evidence="2" key="1">
    <citation type="submission" date="2016-12" db="EMBL/GenBank/DDBJ databases">
        <title>Comparative genomics of four Isosphaeraceae planctomycetes: a common pool of plasmids and glycoside hydrolase genes.</title>
        <authorList>
            <person name="Ivanova A."/>
        </authorList>
    </citation>
    <scope>NUCLEOTIDE SEQUENCE [LARGE SCALE GENOMIC DNA]</scope>
    <source>
        <strain evidence="2">PX4</strain>
    </source>
</reference>
<dbReference type="STRING" id="1387353.BSF38_00596"/>
<organism evidence="1 2">
    <name type="scientific">Paludisphaera borealis</name>
    <dbReference type="NCBI Taxonomy" id="1387353"/>
    <lineage>
        <taxon>Bacteria</taxon>
        <taxon>Pseudomonadati</taxon>
        <taxon>Planctomycetota</taxon>
        <taxon>Planctomycetia</taxon>
        <taxon>Isosphaerales</taxon>
        <taxon>Isosphaeraceae</taxon>
        <taxon>Paludisphaera</taxon>
    </lineage>
</organism>
<dbReference type="AlphaFoldDB" id="A0A1U7CJS5"/>
<dbReference type="RefSeq" id="WP_076343394.1">
    <property type="nucleotide sequence ID" value="NZ_CP019082.1"/>
</dbReference>
<dbReference type="KEGG" id="pbor:BSF38_00596"/>
<evidence type="ECO:0000313" key="2">
    <source>
        <dbReference type="Proteomes" id="UP000186309"/>
    </source>
</evidence>
<accession>A0A1U7CJS5</accession>
<sequence>MPTPLETPQSLCSFGVARGDVTPPVGIYHRMWGAASHERSTGVHRPLTATAAFIAPPGRPSEGLVLLALDHCLFWDLETQQLLDSVAAKSGVAREQLLVAFSHTHAAGLMDSRRADRPGGDLIAPYMADLAERLAGLVAEARAHAEPATLCYAKGRCDLAAHRDLFDEACGRFVCGFNPGGPADDTAMIVRATGADGRTLATMVNYACHPTTLAWENTLISPDFPGAMREVVEQATGVPCLFLQGASGELGPREGFVGDPAVADRNGRQLGYAALSALEGMPPPKTRFEYAGPVESGAVLGPWRHTPLDADRLRDLEAWELKRWTVELPYRSDLPTAEATRQDRARWEREEQAALKRDDRARAAECRAFVERMDRQLVRIGDIPPGPDFPFDVLLWKTGGAAWLAVKGEHYQHLQVELRRRAPDVPIVVLTLVNGWQPGYLPTASSYGRGIYQADVAVLAAGSLESLTDDVAARIAEWFPA</sequence>
<keyword evidence="2" id="KW-1185">Reference proteome</keyword>
<evidence type="ECO:0008006" key="3">
    <source>
        <dbReference type="Google" id="ProtNLM"/>
    </source>
</evidence>